<dbReference type="Proteomes" id="UP000321832">
    <property type="component" value="Unassembled WGS sequence"/>
</dbReference>
<comment type="caution">
    <text evidence="2">The sequence shown here is derived from an EMBL/GenBank/DDBJ whole genome shotgun (WGS) entry which is preliminary data.</text>
</comment>
<accession>A0A5C6U096</accession>
<gene>
    <name evidence="2" type="ORF">FSC37_10070</name>
</gene>
<dbReference type="PRINTS" id="PR00081">
    <property type="entry name" value="GDHRDH"/>
</dbReference>
<dbReference type="SMART" id="SM00822">
    <property type="entry name" value="PKS_KR"/>
    <property type="match status" value="1"/>
</dbReference>
<evidence type="ECO:0000259" key="1">
    <source>
        <dbReference type="SMART" id="SM00822"/>
    </source>
</evidence>
<dbReference type="Gene3D" id="3.40.50.720">
    <property type="entry name" value="NAD(P)-binding Rossmann-like Domain"/>
    <property type="match status" value="1"/>
</dbReference>
<organism evidence="2 3">
    <name type="scientific">Piscinibacter aquaticus</name>
    <dbReference type="NCBI Taxonomy" id="392597"/>
    <lineage>
        <taxon>Bacteria</taxon>
        <taxon>Pseudomonadati</taxon>
        <taxon>Pseudomonadota</taxon>
        <taxon>Betaproteobacteria</taxon>
        <taxon>Burkholderiales</taxon>
        <taxon>Sphaerotilaceae</taxon>
        <taxon>Piscinibacter</taxon>
    </lineage>
</organism>
<sequence>MTTPGTVVIAGHAAGLGESLRARFEHGGYHVACVSRSGDARWATDLSDAQAVAELFQRLDREMPPLAGVVHNAMQFHRQPFLETSAQTLSQVWQSMVLTAFNVSQQAIPRLRAGAGGCLIFSGASGSRRAGPQFSAFSSAKFALRGLAQALAREHASDGVHVVHVVINGLIRGERTSQRFAQAQPAGQMDPDALAEQYWHLFHQGAQRLDRRD</sequence>
<dbReference type="PANTHER" id="PTHR43431">
    <property type="entry name" value="OXIDOREDUCTASE, SHORT CHAIN DEHYDROGENASE/REDUCTASE FAMILY (AFU_ORTHOLOGUE AFUA_5G14000)"/>
    <property type="match status" value="1"/>
</dbReference>
<name>A0A5C6U096_9BURK</name>
<dbReference type="InterPro" id="IPR036291">
    <property type="entry name" value="NAD(P)-bd_dom_sf"/>
</dbReference>
<dbReference type="PANTHER" id="PTHR43431:SF7">
    <property type="entry name" value="OXIDOREDUCTASE, SHORT CHAIN DEHYDROGENASE_REDUCTASE FAMILY (AFU_ORTHOLOGUE AFUA_5G14000)"/>
    <property type="match status" value="1"/>
</dbReference>
<dbReference type="InterPro" id="IPR002347">
    <property type="entry name" value="SDR_fam"/>
</dbReference>
<dbReference type="AlphaFoldDB" id="A0A5C6U096"/>
<evidence type="ECO:0000313" key="3">
    <source>
        <dbReference type="Proteomes" id="UP000321832"/>
    </source>
</evidence>
<feature type="domain" description="Ketoreductase" evidence="1">
    <location>
        <begin position="5"/>
        <end position="174"/>
    </location>
</feature>
<evidence type="ECO:0000313" key="2">
    <source>
        <dbReference type="EMBL" id="TXC66149.1"/>
    </source>
</evidence>
<protein>
    <submittedName>
        <fullName evidence="2">SDR family NAD(P)-dependent oxidoreductase</fullName>
    </submittedName>
</protein>
<reference evidence="2 3" key="1">
    <citation type="submission" date="2019-08" db="EMBL/GenBank/DDBJ databases">
        <authorList>
            <person name="Khan S.A."/>
            <person name="Jeon C.O."/>
            <person name="Jeong S.E."/>
        </authorList>
    </citation>
    <scope>NUCLEOTIDE SEQUENCE [LARGE SCALE GENOMIC DNA]</scope>
    <source>
        <strain evidence="3">IMCC1728</strain>
    </source>
</reference>
<dbReference type="InterPro" id="IPR057326">
    <property type="entry name" value="KR_dom"/>
</dbReference>
<dbReference type="Pfam" id="PF00106">
    <property type="entry name" value="adh_short"/>
    <property type="match status" value="1"/>
</dbReference>
<proteinExistence type="predicted"/>
<keyword evidence="3" id="KW-1185">Reference proteome</keyword>
<dbReference type="EMBL" id="VOPW01000001">
    <property type="protein sequence ID" value="TXC66149.1"/>
    <property type="molecule type" value="Genomic_DNA"/>
</dbReference>
<dbReference type="SUPFAM" id="SSF51735">
    <property type="entry name" value="NAD(P)-binding Rossmann-fold domains"/>
    <property type="match status" value="1"/>
</dbReference>